<proteinExistence type="predicted"/>
<dbReference type="CDD" id="cd00067">
    <property type="entry name" value="GAL4"/>
    <property type="match status" value="1"/>
</dbReference>
<dbReference type="AlphaFoldDB" id="A0A6A6DQ65"/>
<dbReference type="InterPro" id="IPR021858">
    <property type="entry name" value="Fun_TF"/>
</dbReference>
<feature type="compositionally biased region" description="Low complexity" evidence="3">
    <location>
        <begin position="81"/>
        <end position="90"/>
    </location>
</feature>
<dbReference type="PANTHER" id="PTHR37534">
    <property type="entry name" value="TRANSCRIPTIONAL ACTIVATOR PROTEIN UGA3"/>
    <property type="match status" value="1"/>
</dbReference>
<dbReference type="InterPro" id="IPR001138">
    <property type="entry name" value="Zn2Cys6_DnaBD"/>
</dbReference>
<evidence type="ECO:0000313" key="5">
    <source>
        <dbReference type="Proteomes" id="UP000800200"/>
    </source>
</evidence>
<feature type="compositionally biased region" description="Basic and acidic residues" evidence="3">
    <location>
        <begin position="36"/>
        <end position="48"/>
    </location>
</feature>
<keyword evidence="2" id="KW-0539">Nucleus</keyword>
<evidence type="ECO:0000256" key="3">
    <source>
        <dbReference type="SAM" id="MobiDB-lite"/>
    </source>
</evidence>
<name>A0A6A6DQ65_9PEZI</name>
<dbReference type="GO" id="GO:0000981">
    <property type="term" value="F:DNA-binding transcription factor activity, RNA polymerase II-specific"/>
    <property type="evidence" value="ECO:0007669"/>
    <property type="project" value="InterPro"/>
</dbReference>
<dbReference type="GO" id="GO:0005634">
    <property type="term" value="C:nucleus"/>
    <property type="evidence" value="ECO:0007669"/>
    <property type="project" value="UniProtKB-SubCell"/>
</dbReference>
<dbReference type="GO" id="GO:0008270">
    <property type="term" value="F:zinc ion binding"/>
    <property type="evidence" value="ECO:0007669"/>
    <property type="project" value="InterPro"/>
</dbReference>
<protein>
    <recommendedName>
        <fullName evidence="6">Zn(2)-C6 fungal-type domain-containing protein</fullName>
    </recommendedName>
</protein>
<evidence type="ECO:0000313" key="4">
    <source>
        <dbReference type="EMBL" id="KAF2180359.1"/>
    </source>
</evidence>
<dbReference type="InterPro" id="IPR036864">
    <property type="entry name" value="Zn2-C6_fun-type_DNA-bd_sf"/>
</dbReference>
<reference evidence="4" key="1">
    <citation type="journal article" date="2020" name="Stud. Mycol.">
        <title>101 Dothideomycetes genomes: a test case for predicting lifestyles and emergence of pathogens.</title>
        <authorList>
            <person name="Haridas S."/>
            <person name="Albert R."/>
            <person name="Binder M."/>
            <person name="Bloem J."/>
            <person name="Labutti K."/>
            <person name="Salamov A."/>
            <person name="Andreopoulos B."/>
            <person name="Baker S."/>
            <person name="Barry K."/>
            <person name="Bills G."/>
            <person name="Bluhm B."/>
            <person name="Cannon C."/>
            <person name="Castanera R."/>
            <person name="Culley D."/>
            <person name="Daum C."/>
            <person name="Ezra D."/>
            <person name="Gonzalez J."/>
            <person name="Henrissat B."/>
            <person name="Kuo A."/>
            <person name="Liang C."/>
            <person name="Lipzen A."/>
            <person name="Lutzoni F."/>
            <person name="Magnuson J."/>
            <person name="Mondo S."/>
            <person name="Nolan M."/>
            <person name="Ohm R."/>
            <person name="Pangilinan J."/>
            <person name="Park H.-J."/>
            <person name="Ramirez L."/>
            <person name="Alfaro M."/>
            <person name="Sun H."/>
            <person name="Tritt A."/>
            <person name="Yoshinaga Y."/>
            <person name="Zwiers L.-H."/>
            <person name="Turgeon B."/>
            <person name="Goodwin S."/>
            <person name="Spatafora J."/>
            <person name="Crous P."/>
            <person name="Grigoriev I."/>
        </authorList>
    </citation>
    <scope>NUCLEOTIDE SEQUENCE</scope>
    <source>
        <strain evidence="4">CBS 207.26</strain>
    </source>
</reference>
<dbReference type="Pfam" id="PF11951">
    <property type="entry name" value="Fungal_trans_2"/>
    <property type="match status" value="1"/>
</dbReference>
<dbReference type="OrthoDB" id="5213892at2759"/>
<evidence type="ECO:0000256" key="2">
    <source>
        <dbReference type="ARBA" id="ARBA00023242"/>
    </source>
</evidence>
<dbReference type="SUPFAM" id="SSF57701">
    <property type="entry name" value="Zn2/Cys6 DNA-binding domain"/>
    <property type="match status" value="1"/>
</dbReference>
<feature type="region of interest" description="Disordered" evidence="3">
    <location>
        <begin position="36"/>
        <end position="90"/>
    </location>
</feature>
<keyword evidence="5" id="KW-1185">Reference proteome</keyword>
<evidence type="ECO:0008006" key="6">
    <source>
        <dbReference type="Google" id="ProtNLM"/>
    </source>
</evidence>
<dbReference type="EMBL" id="ML994658">
    <property type="protein sequence ID" value="KAF2180359.1"/>
    <property type="molecule type" value="Genomic_DNA"/>
</dbReference>
<gene>
    <name evidence="4" type="ORF">K469DRAFT_741192</name>
</gene>
<dbReference type="PANTHER" id="PTHR37534:SF20">
    <property type="entry name" value="PRO1A C6 ZINK-FINGER PROTEIN"/>
    <property type="match status" value="1"/>
</dbReference>
<feature type="region of interest" description="Disordered" evidence="3">
    <location>
        <begin position="103"/>
        <end position="133"/>
    </location>
</feature>
<dbReference type="Proteomes" id="UP000800200">
    <property type="component" value="Unassembled WGS sequence"/>
</dbReference>
<evidence type="ECO:0000256" key="1">
    <source>
        <dbReference type="ARBA" id="ARBA00004123"/>
    </source>
</evidence>
<feature type="compositionally biased region" description="Polar residues" evidence="3">
    <location>
        <begin position="103"/>
        <end position="117"/>
    </location>
</feature>
<organism evidence="4 5">
    <name type="scientific">Zopfia rhizophila CBS 207.26</name>
    <dbReference type="NCBI Taxonomy" id="1314779"/>
    <lineage>
        <taxon>Eukaryota</taxon>
        <taxon>Fungi</taxon>
        <taxon>Dikarya</taxon>
        <taxon>Ascomycota</taxon>
        <taxon>Pezizomycotina</taxon>
        <taxon>Dothideomycetes</taxon>
        <taxon>Dothideomycetes incertae sedis</taxon>
        <taxon>Zopfiaceae</taxon>
        <taxon>Zopfia</taxon>
    </lineage>
</organism>
<sequence length="598" mass="67401">MTTKSKSYAGCWTCRLRHKKCDESLPVSEWMDNGERQHEMAQRAKAEVKSSANRRRSRRLIQSIARDMGDEESGTSSQLHRAPPSSSRSSAAFDTSFLTLSGTSSKATANNSRTDSTSQERPRAFQVPSIRTTASSESSTLSSLPVRNELELSFVMTYLDYVFPVLFPFYRPSILEGGRSWLLVLVMRNNGLFHTVISLASYFFSVVPVISGPAHQLCIVWTWEELQKQTDMAVKTVQRDIQDITRRGVRGDLLESAHLMESIVQLLSFEVIIALTENWQIHLNAALVLFEQIFQYYNTNQSSPNISVILEQMGHRSFVVDPSNPSLWNADQAAFRFFSAILLVDDIISSTSLERPPRLREYHPHLLANDLKPDQEVPLELEDFIGCQNWALLLVGEIAALDAWKKDMKKGGTLSTVQLVQRAGVLERGLDDGLARLDVLDPRQRRSSKPTGAIDVLAEYNLYNRQPCAPDVRTSFTRIWAHAARTYLLIVVSGWQPANPQVRNSVARTIDLFTGLASSGWLRTLAWPFCVTGCLAEEEQEPVFREMVSSMGALEMFGTMRQALSIMEHVWRNRTQIDADSWDLAACLRSLGHRVLLV</sequence>
<accession>A0A6A6DQ65</accession>
<comment type="subcellular location">
    <subcellularLocation>
        <location evidence="1">Nucleus</location>
    </subcellularLocation>
</comment>